<dbReference type="Gene3D" id="3.10.180.10">
    <property type="entry name" value="2,3-Dihydroxybiphenyl 1,2-Dioxygenase, domain 1"/>
    <property type="match status" value="1"/>
</dbReference>
<dbReference type="AlphaFoldDB" id="A0A4V2RRN8"/>
<dbReference type="PANTHER" id="PTHR33993:SF1">
    <property type="entry name" value="GLYOXALASE FAMILY PROTEIN"/>
    <property type="match status" value="1"/>
</dbReference>
<evidence type="ECO:0000259" key="1">
    <source>
        <dbReference type="PROSITE" id="PS51819"/>
    </source>
</evidence>
<dbReference type="Proteomes" id="UP000294832">
    <property type="component" value="Unassembled WGS sequence"/>
</dbReference>
<dbReference type="PROSITE" id="PS51819">
    <property type="entry name" value="VOC"/>
    <property type="match status" value="1"/>
</dbReference>
<organism evidence="2 3">
    <name type="scientific">Shewanella fodinae</name>
    <dbReference type="NCBI Taxonomy" id="552357"/>
    <lineage>
        <taxon>Bacteria</taxon>
        <taxon>Pseudomonadati</taxon>
        <taxon>Pseudomonadota</taxon>
        <taxon>Gammaproteobacteria</taxon>
        <taxon>Alteromonadales</taxon>
        <taxon>Shewanellaceae</taxon>
        <taxon>Shewanella</taxon>
    </lineage>
</organism>
<dbReference type="CDD" id="cd07247">
    <property type="entry name" value="SgaA_N_like"/>
    <property type="match status" value="1"/>
</dbReference>
<dbReference type="OrthoDB" id="9792323at2"/>
<comment type="caution">
    <text evidence="2">The sequence shown here is derived from an EMBL/GenBank/DDBJ whole genome shotgun (WGS) entry which is preliminary data.</text>
</comment>
<dbReference type="Pfam" id="PF00903">
    <property type="entry name" value="Glyoxalase"/>
    <property type="match status" value="1"/>
</dbReference>
<dbReference type="InterPro" id="IPR037523">
    <property type="entry name" value="VOC_core"/>
</dbReference>
<evidence type="ECO:0000313" key="3">
    <source>
        <dbReference type="Proteomes" id="UP000294832"/>
    </source>
</evidence>
<evidence type="ECO:0000313" key="2">
    <source>
        <dbReference type="EMBL" id="TCN79516.1"/>
    </source>
</evidence>
<reference evidence="2 3" key="1">
    <citation type="submission" date="2019-03" db="EMBL/GenBank/DDBJ databases">
        <title>Freshwater and sediment microbial communities from various areas in North America, analyzing microbe dynamics in response to fracking.</title>
        <authorList>
            <person name="Lamendella R."/>
        </authorList>
    </citation>
    <scope>NUCLEOTIDE SEQUENCE [LARGE SCALE GENOMIC DNA]</scope>
    <source>
        <strain evidence="2 3">74A</strain>
    </source>
</reference>
<accession>A0A4V2RRN8</accession>
<dbReference type="InterPro" id="IPR029068">
    <property type="entry name" value="Glyas_Bleomycin-R_OHBP_Dase"/>
</dbReference>
<feature type="domain" description="VOC" evidence="1">
    <location>
        <begin position="6"/>
        <end position="116"/>
    </location>
</feature>
<dbReference type="InterPro" id="IPR004360">
    <property type="entry name" value="Glyas_Fos-R_dOase_dom"/>
</dbReference>
<protein>
    <recommendedName>
        <fullName evidence="1">VOC domain-containing protein</fullName>
    </recommendedName>
</protein>
<proteinExistence type="predicted"/>
<dbReference type="SUPFAM" id="SSF54593">
    <property type="entry name" value="Glyoxalase/Bleomycin resistance protein/Dihydroxybiphenyl dioxygenase"/>
    <property type="match status" value="1"/>
</dbReference>
<dbReference type="RefSeq" id="WP_133040204.1">
    <property type="nucleotide sequence ID" value="NZ_SLWF01000033.1"/>
</dbReference>
<keyword evidence="3" id="KW-1185">Reference proteome</keyword>
<dbReference type="EMBL" id="SLWF01000033">
    <property type="protein sequence ID" value="TCN79516.1"/>
    <property type="molecule type" value="Genomic_DNA"/>
</dbReference>
<dbReference type="PANTHER" id="PTHR33993">
    <property type="entry name" value="GLYOXALASE-RELATED"/>
    <property type="match status" value="1"/>
</dbReference>
<gene>
    <name evidence="2" type="ORF">EDC91_13323</name>
</gene>
<dbReference type="InterPro" id="IPR052164">
    <property type="entry name" value="Anthracycline_SecMetBiosynth"/>
</dbReference>
<name>A0A4V2RRN8_9GAMM</name>
<sequence length="124" mass="13621">MPAHEKLNYLEFPAVAPEATKAFFAAVFGWRFVDYGPDYSAFDGAGIDGGIYRAPIAATTSNGSMLLVFYSRDILATQAKIEQHGGRIIKPLFSFPGGCRFHFLEPSGNEFAVWSEKAGENSEY</sequence>